<dbReference type="Proteomes" id="UP000324222">
    <property type="component" value="Unassembled WGS sequence"/>
</dbReference>
<name>A0A5B7G3L1_PORTR</name>
<keyword evidence="2" id="KW-1185">Reference proteome</keyword>
<comment type="caution">
    <text evidence="1">The sequence shown here is derived from an EMBL/GenBank/DDBJ whole genome shotgun (WGS) entry which is preliminary data.</text>
</comment>
<evidence type="ECO:0000313" key="1">
    <source>
        <dbReference type="EMBL" id="MPC54441.1"/>
    </source>
</evidence>
<dbReference type="AlphaFoldDB" id="A0A5B7G3L1"/>
<proteinExistence type="predicted"/>
<organism evidence="1 2">
    <name type="scientific">Portunus trituberculatus</name>
    <name type="common">Swimming crab</name>
    <name type="synonym">Neptunus trituberculatus</name>
    <dbReference type="NCBI Taxonomy" id="210409"/>
    <lineage>
        <taxon>Eukaryota</taxon>
        <taxon>Metazoa</taxon>
        <taxon>Ecdysozoa</taxon>
        <taxon>Arthropoda</taxon>
        <taxon>Crustacea</taxon>
        <taxon>Multicrustacea</taxon>
        <taxon>Malacostraca</taxon>
        <taxon>Eumalacostraca</taxon>
        <taxon>Eucarida</taxon>
        <taxon>Decapoda</taxon>
        <taxon>Pleocyemata</taxon>
        <taxon>Brachyura</taxon>
        <taxon>Eubrachyura</taxon>
        <taxon>Portunoidea</taxon>
        <taxon>Portunidae</taxon>
        <taxon>Portuninae</taxon>
        <taxon>Portunus</taxon>
    </lineage>
</organism>
<dbReference type="EMBL" id="VSRR010012359">
    <property type="protein sequence ID" value="MPC54441.1"/>
    <property type="molecule type" value="Genomic_DNA"/>
</dbReference>
<gene>
    <name evidence="1" type="ORF">E2C01_048356</name>
</gene>
<reference evidence="1 2" key="1">
    <citation type="submission" date="2019-05" db="EMBL/GenBank/DDBJ databases">
        <title>Another draft genome of Portunus trituberculatus and its Hox gene families provides insights of decapod evolution.</title>
        <authorList>
            <person name="Jeong J.-H."/>
            <person name="Song I."/>
            <person name="Kim S."/>
            <person name="Choi T."/>
            <person name="Kim D."/>
            <person name="Ryu S."/>
            <person name="Kim W."/>
        </authorList>
    </citation>
    <scope>NUCLEOTIDE SEQUENCE [LARGE SCALE GENOMIC DNA]</scope>
    <source>
        <tissue evidence="1">Muscle</tissue>
    </source>
</reference>
<accession>A0A5B7G3L1</accession>
<sequence length="59" mass="6456">MFATSRRLPRCIRNAVLISSAASSSRPATYTCAPVSGTAWILADFLPPWAWLTVTQMRG</sequence>
<protein>
    <submittedName>
        <fullName evidence="1">Uncharacterized protein</fullName>
    </submittedName>
</protein>
<evidence type="ECO:0000313" key="2">
    <source>
        <dbReference type="Proteomes" id="UP000324222"/>
    </source>
</evidence>